<dbReference type="AlphaFoldDB" id="A0AA87QDB8"/>
<name>A0AA87QDB8_RHIRH</name>
<dbReference type="EMBL" id="BAYX01000019">
    <property type="protein sequence ID" value="GAJ96276.1"/>
    <property type="molecule type" value="Genomic_DNA"/>
</dbReference>
<proteinExistence type="predicted"/>
<accession>A0AA87QDB8</accession>
<gene>
    <name evidence="1" type="ORF">RRH01S_19_00340</name>
</gene>
<sequence length="80" mass="8793">MSIDHNNFNATLSWDKSGATTLIKGRVAGNEQLSWKETSALKPGKSSKCEYTLNRRSPTSMAGIWGNCSRAGFVEITVRE</sequence>
<dbReference type="Proteomes" id="UP000026941">
    <property type="component" value="Unassembled WGS sequence"/>
</dbReference>
<reference evidence="1 2" key="1">
    <citation type="submission" date="2014-05" db="EMBL/GenBank/DDBJ databases">
        <title>Whole genome shotgun sequence of Rhizobium rhizogenes NBRC 13257.</title>
        <authorList>
            <person name="Katano-Makiyama Y."/>
            <person name="Hosoyama A."/>
            <person name="Hashimoto M."/>
            <person name="Hosoyama Y."/>
            <person name="Noguchi M."/>
            <person name="Tsuchikane K."/>
            <person name="Kimura A."/>
            <person name="Ohji S."/>
            <person name="Ichikawa N."/>
            <person name="Yamazoe A."/>
            <person name="Fujita N."/>
        </authorList>
    </citation>
    <scope>NUCLEOTIDE SEQUENCE [LARGE SCALE GENOMIC DNA]</scope>
    <source>
        <strain evidence="1 2">NBRC 13257</strain>
    </source>
</reference>
<protein>
    <submittedName>
        <fullName evidence="1">Uncharacterized protein</fullName>
    </submittedName>
</protein>
<comment type="caution">
    <text evidence="1">The sequence shown here is derived from an EMBL/GenBank/DDBJ whole genome shotgun (WGS) entry which is preliminary data.</text>
</comment>
<evidence type="ECO:0000313" key="2">
    <source>
        <dbReference type="Proteomes" id="UP000026941"/>
    </source>
</evidence>
<organism evidence="1 2">
    <name type="scientific">Rhizobium rhizogenes NBRC 13257</name>
    <dbReference type="NCBI Taxonomy" id="1220581"/>
    <lineage>
        <taxon>Bacteria</taxon>
        <taxon>Pseudomonadati</taxon>
        <taxon>Pseudomonadota</taxon>
        <taxon>Alphaproteobacteria</taxon>
        <taxon>Hyphomicrobiales</taxon>
        <taxon>Rhizobiaceae</taxon>
        <taxon>Rhizobium/Agrobacterium group</taxon>
        <taxon>Rhizobium</taxon>
    </lineage>
</organism>
<evidence type="ECO:0000313" key="1">
    <source>
        <dbReference type="EMBL" id="GAJ96276.1"/>
    </source>
</evidence>